<evidence type="ECO:0008006" key="4">
    <source>
        <dbReference type="Google" id="ProtNLM"/>
    </source>
</evidence>
<protein>
    <recommendedName>
        <fullName evidence="4">DUF4468 domain-containing protein</fullName>
    </recommendedName>
</protein>
<dbReference type="EMBL" id="WKKH01000013">
    <property type="protein sequence ID" value="MRX76466.1"/>
    <property type="molecule type" value="Genomic_DNA"/>
</dbReference>
<comment type="caution">
    <text evidence="2">The sequence shown here is derived from an EMBL/GenBank/DDBJ whole genome shotgun (WGS) entry which is preliminary data.</text>
</comment>
<dbReference type="Proteomes" id="UP000487757">
    <property type="component" value="Unassembled WGS sequence"/>
</dbReference>
<gene>
    <name evidence="2" type="ORF">GJU39_10225</name>
</gene>
<name>A0A7K0G0E4_9SPHI</name>
<organism evidence="2 3">
    <name type="scientific">Pedobacter petrophilus</name>
    <dbReference type="NCBI Taxonomy" id="1908241"/>
    <lineage>
        <taxon>Bacteria</taxon>
        <taxon>Pseudomonadati</taxon>
        <taxon>Bacteroidota</taxon>
        <taxon>Sphingobacteriia</taxon>
        <taxon>Sphingobacteriales</taxon>
        <taxon>Sphingobacteriaceae</taxon>
        <taxon>Pedobacter</taxon>
    </lineage>
</organism>
<proteinExistence type="predicted"/>
<evidence type="ECO:0000313" key="3">
    <source>
        <dbReference type="Proteomes" id="UP000487757"/>
    </source>
</evidence>
<evidence type="ECO:0000313" key="2">
    <source>
        <dbReference type="EMBL" id="MRX76466.1"/>
    </source>
</evidence>
<keyword evidence="1" id="KW-0732">Signal</keyword>
<reference evidence="2 3" key="1">
    <citation type="submission" date="2019-11" db="EMBL/GenBank/DDBJ databases">
        <title>Pedobacter petrophilus genome.</title>
        <authorList>
            <person name="Feldbauer M.J."/>
            <person name="Newman J.D."/>
        </authorList>
    </citation>
    <scope>NUCLEOTIDE SEQUENCE [LARGE SCALE GENOMIC DNA]</scope>
    <source>
        <strain evidence="2 3">LMG 29686</strain>
    </source>
</reference>
<keyword evidence="3" id="KW-1185">Reference proteome</keyword>
<dbReference type="AlphaFoldDB" id="A0A7K0G0E4"/>
<feature type="chain" id="PRO_5029682370" description="DUF4468 domain-containing protein" evidence="1">
    <location>
        <begin position="32"/>
        <end position="175"/>
    </location>
</feature>
<dbReference type="OrthoDB" id="666021at2"/>
<evidence type="ECO:0000256" key="1">
    <source>
        <dbReference type="SAM" id="SignalP"/>
    </source>
</evidence>
<accession>A0A7K0G0E4</accession>
<feature type="signal peptide" evidence="1">
    <location>
        <begin position="1"/>
        <end position="31"/>
    </location>
</feature>
<dbReference type="RefSeq" id="WP_154280697.1">
    <property type="nucleotide sequence ID" value="NZ_JBHUJQ010000001.1"/>
</dbReference>
<sequence length="175" mass="19500">MMNNKLKCFLPVLRKVACCIILLFIASGSKAQEDYNVEVPKDIIIINSSKDYKTALAVAKKSAIALQKKLDLRKLMPNTKIGLTLSKGDCYGDGGGDDMGYPCYFARGDGNAFNDDYISIEYSNAYKGFAKGYYIVVAAITDVKSVDMKNKLAVIKKKYPDAYAKRTYIWRGCMH</sequence>